<sequence length="291" mass="32588">MKINFHIILQSLAFILMGFNYNSQEKTSYRERHVTITSKDNFKQHGVLYTPQNSGKLTPAIVVGHGSAPSTYEDVGYYTYLAQKLGFVVLAYDKRGVGESKGIYRRFNLSESQESFDLLSNDMSLWVDFLARQQGVDSNNIGLLGGSQAGWIMPFTAYKNNKVKFIISGEGTPLSAGEEQYFSELTDDRLDGPMSIKEADAKMSEFNGPKGFDPRDILKKIDVPILWIFGTSDPVIPVDASIRELKTMEHPKHEIVVLKNGNHDFVNVETGVSYNLLEYIGPWLAKIGVSK</sequence>
<name>A0A964TFS8_9FLAO</name>
<dbReference type="GO" id="GO:0006508">
    <property type="term" value="P:proteolysis"/>
    <property type="evidence" value="ECO:0007669"/>
    <property type="project" value="InterPro"/>
</dbReference>
<dbReference type="SUPFAM" id="SSF53474">
    <property type="entry name" value="alpha/beta-Hydrolases"/>
    <property type="match status" value="1"/>
</dbReference>
<gene>
    <name evidence="3" type="ORF">GTQ34_14565</name>
</gene>
<feature type="domain" description="Peptidase S9 prolyl oligopeptidase catalytic" evidence="2">
    <location>
        <begin position="79"/>
        <end position="272"/>
    </location>
</feature>
<dbReference type="Proteomes" id="UP000667650">
    <property type="component" value="Unassembled WGS sequence"/>
</dbReference>
<keyword evidence="4" id="KW-1185">Reference proteome</keyword>
<dbReference type="PANTHER" id="PTHR22946">
    <property type="entry name" value="DIENELACTONE HYDROLASE DOMAIN-CONTAINING PROTEIN-RELATED"/>
    <property type="match status" value="1"/>
</dbReference>
<evidence type="ECO:0000313" key="3">
    <source>
        <dbReference type="EMBL" id="NAY93136.1"/>
    </source>
</evidence>
<dbReference type="Pfam" id="PF00326">
    <property type="entry name" value="Peptidase_S9"/>
    <property type="match status" value="1"/>
</dbReference>
<dbReference type="EMBL" id="JAAABI010000006">
    <property type="protein sequence ID" value="NAY93136.1"/>
    <property type="molecule type" value="Genomic_DNA"/>
</dbReference>
<dbReference type="InterPro" id="IPR029058">
    <property type="entry name" value="AB_hydrolase_fold"/>
</dbReference>
<evidence type="ECO:0000256" key="1">
    <source>
        <dbReference type="ARBA" id="ARBA00022801"/>
    </source>
</evidence>
<comment type="caution">
    <text evidence="3">The sequence shown here is derived from an EMBL/GenBank/DDBJ whole genome shotgun (WGS) entry which is preliminary data.</text>
</comment>
<dbReference type="PANTHER" id="PTHR22946:SF9">
    <property type="entry name" value="POLYKETIDE TRANSFERASE AF380"/>
    <property type="match status" value="1"/>
</dbReference>
<evidence type="ECO:0000259" key="2">
    <source>
        <dbReference type="Pfam" id="PF00326"/>
    </source>
</evidence>
<accession>A0A964TFS8</accession>
<reference evidence="3" key="1">
    <citation type="submission" date="2020-01" db="EMBL/GenBank/DDBJ databases">
        <title>Muricauda ochracea sp. nov., isolated from a tidal flat of Garorim bay in Korea.</title>
        <authorList>
            <person name="Kim D."/>
            <person name="Yoo Y."/>
            <person name="Kim J.-J."/>
        </authorList>
    </citation>
    <scope>NUCLEOTIDE SEQUENCE</scope>
    <source>
        <strain evidence="3">JGD-17</strain>
    </source>
</reference>
<dbReference type="Gene3D" id="3.40.50.1820">
    <property type="entry name" value="alpha/beta hydrolase"/>
    <property type="match status" value="1"/>
</dbReference>
<protein>
    <submittedName>
        <fullName evidence="3">Prolyl oligopeptidase family serine peptidase</fullName>
    </submittedName>
</protein>
<dbReference type="RefSeq" id="WP_166524546.1">
    <property type="nucleotide sequence ID" value="NZ_JAAABI010000006.1"/>
</dbReference>
<organism evidence="3 4">
    <name type="scientific">Flagellimonas ochracea</name>
    <dbReference type="NCBI Taxonomy" id="2696472"/>
    <lineage>
        <taxon>Bacteria</taxon>
        <taxon>Pseudomonadati</taxon>
        <taxon>Bacteroidota</taxon>
        <taxon>Flavobacteriia</taxon>
        <taxon>Flavobacteriales</taxon>
        <taxon>Flavobacteriaceae</taxon>
        <taxon>Flagellimonas</taxon>
    </lineage>
</organism>
<dbReference type="InterPro" id="IPR001375">
    <property type="entry name" value="Peptidase_S9_cat"/>
</dbReference>
<proteinExistence type="predicted"/>
<evidence type="ECO:0000313" key="4">
    <source>
        <dbReference type="Proteomes" id="UP000667650"/>
    </source>
</evidence>
<dbReference type="AlphaFoldDB" id="A0A964TFS8"/>
<dbReference type="GO" id="GO:0008236">
    <property type="term" value="F:serine-type peptidase activity"/>
    <property type="evidence" value="ECO:0007669"/>
    <property type="project" value="InterPro"/>
</dbReference>
<dbReference type="GO" id="GO:0052689">
    <property type="term" value="F:carboxylic ester hydrolase activity"/>
    <property type="evidence" value="ECO:0007669"/>
    <property type="project" value="UniProtKB-ARBA"/>
</dbReference>
<dbReference type="InterPro" id="IPR050261">
    <property type="entry name" value="FrsA_esterase"/>
</dbReference>
<keyword evidence="1" id="KW-0378">Hydrolase</keyword>